<evidence type="ECO:0000256" key="1">
    <source>
        <dbReference type="ARBA" id="ARBA00000900"/>
    </source>
</evidence>
<sequence length="353" mass="38066">MALHRRILSDNLSSPPPPPPDNLTDPCGFLYVDCNFCVNNQKYCDKLEVNCTFYASHCVTSPPSGHSNQPLTPLLISLVSALGVSALLLIVCYLVVLRFRSLRRNRVSSAAGGGPPPPDLNSNFDDDEEEPPIHHVWYVRTLGLDESVIGSIAACVYKRGEGLIDGSDCSVCLNEFRDGELVRLLPKCSHAFHQSCIDTWLRSHVNCPLCRAPIVAPPAPPPPPSAAPDPPAPEVVVPVGDEVESEPVKDLGSSSSTSAGSAHAEIRISSDLDRRSAEEMQPVRRSVSMDSSHAALVSLMIANALPRKQTARDPKGGSLQKGPALMKRSFSSGRKVFLSRISGRSHSNPILPF</sequence>
<accession>A0AAV9DMX9</accession>
<dbReference type="GO" id="GO:0008270">
    <property type="term" value="F:zinc ion binding"/>
    <property type="evidence" value="ECO:0007669"/>
    <property type="project" value="UniProtKB-KW"/>
</dbReference>
<keyword evidence="6 17" id="KW-0812">Transmembrane</keyword>
<dbReference type="InterPro" id="IPR044600">
    <property type="entry name" value="ATL1/ATL16-like"/>
</dbReference>
<gene>
    <name evidence="19" type="primary">ATL54</name>
    <name evidence="19" type="ORF">QJS10_CPB12g01457</name>
</gene>
<name>A0AAV9DMX9_ACOCL</name>
<feature type="compositionally biased region" description="Low complexity" evidence="16">
    <location>
        <begin position="252"/>
        <end position="262"/>
    </location>
</feature>
<evidence type="ECO:0000256" key="3">
    <source>
        <dbReference type="ARBA" id="ARBA00004906"/>
    </source>
</evidence>
<comment type="pathway">
    <text evidence="3">Protein modification; protein ubiquitination.</text>
</comment>
<keyword evidence="20" id="KW-1185">Reference proteome</keyword>
<evidence type="ECO:0000256" key="7">
    <source>
        <dbReference type="ARBA" id="ARBA00022723"/>
    </source>
</evidence>
<comment type="similarity">
    <text evidence="14">Belongs to the RING-type zinc finger family. ATL subfamily.</text>
</comment>
<comment type="subcellular location">
    <subcellularLocation>
        <location evidence="2">Membrane</location>
        <topology evidence="2">Single-pass membrane protein</topology>
    </subcellularLocation>
</comment>
<evidence type="ECO:0000256" key="8">
    <source>
        <dbReference type="ARBA" id="ARBA00022729"/>
    </source>
</evidence>
<evidence type="ECO:0000256" key="5">
    <source>
        <dbReference type="ARBA" id="ARBA00022679"/>
    </source>
</evidence>
<proteinExistence type="inferred from homology"/>
<reference evidence="19" key="1">
    <citation type="journal article" date="2023" name="Nat. Commun.">
        <title>Diploid and tetraploid genomes of Acorus and the evolution of monocots.</title>
        <authorList>
            <person name="Ma L."/>
            <person name="Liu K.W."/>
            <person name="Li Z."/>
            <person name="Hsiao Y.Y."/>
            <person name="Qi Y."/>
            <person name="Fu T."/>
            <person name="Tang G.D."/>
            <person name="Zhang D."/>
            <person name="Sun W.H."/>
            <person name="Liu D.K."/>
            <person name="Li Y."/>
            <person name="Chen G.Z."/>
            <person name="Liu X.D."/>
            <person name="Liao X.Y."/>
            <person name="Jiang Y.T."/>
            <person name="Yu X."/>
            <person name="Hao Y."/>
            <person name="Huang J."/>
            <person name="Zhao X.W."/>
            <person name="Ke S."/>
            <person name="Chen Y.Y."/>
            <person name="Wu W.L."/>
            <person name="Hsu J.L."/>
            <person name="Lin Y.F."/>
            <person name="Huang M.D."/>
            <person name="Li C.Y."/>
            <person name="Huang L."/>
            <person name="Wang Z.W."/>
            <person name="Zhao X."/>
            <person name="Zhong W.Y."/>
            <person name="Peng D.H."/>
            <person name="Ahmad S."/>
            <person name="Lan S."/>
            <person name="Zhang J.S."/>
            <person name="Tsai W.C."/>
            <person name="Van de Peer Y."/>
            <person name="Liu Z.J."/>
        </authorList>
    </citation>
    <scope>NUCLEOTIDE SEQUENCE</scope>
    <source>
        <strain evidence="19">CP</strain>
    </source>
</reference>
<keyword evidence="5" id="KW-0808">Transferase</keyword>
<dbReference type="PANTHER" id="PTHR46913">
    <property type="entry name" value="RING-H2 FINGER PROTEIN ATL16"/>
    <property type="match status" value="1"/>
</dbReference>
<dbReference type="SUPFAM" id="SSF57850">
    <property type="entry name" value="RING/U-box"/>
    <property type="match status" value="1"/>
</dbReference>
<dbReference type="EC" id="2.3.2.27" evidence="4"/>
<dbReference type="AlphaFoldDB" id="A0AAV9DMX9"/>
<keyword evidence="7" id="KW-0479">Metal-binding</keyword>
<organism evidence="19 20">
    <name type="scientific">Acorus calamus</name>
    <name type="common">Sweet flag</name>
    <dbReference type="NCBI Taxonomy" id="4465"/>
    <lineage>
        <taxon>Eukaryota</taxon>
        <taxon>Viridiplantae</taxon>
        <taxon>Streptophyta</taxon>
        <taxon>Embryophyta</taxon>
        <taxon>Tracheophyta</taxon>
        <taxon>Spermatophyta</taxon>
        <taxon>Magnoliopsida</taxon>
        <taxon>Liliopsida</taxon>
        <taxon>Acoraceae</taxon>
        <taxon>Acorus</taxon>
    </lineage>
</organism>
<dbReference type="SMART" id="SM01197">
    <property type="entry name" value="FANCL_C"/>
    <property type="match status" value="1"/>
</dbReference>
<dbReference type="Pfam" id="PF13639">
    <property type="entry name" value="zf-RING_2"/>
    <property type="match status" value="1"/>
</dbReference>
<protein>
    <recommendedName>
        <fullName evidence="4">RING-type E3 ubiquitin transferase</fullName>
        <ecNumber evidence="4">2.3.2.27</ecNumber>
    </recommendedName>
</protein>
<feature type="region of interest" description="Disordered" evidence="16">
    <location>
        <begin position="242"/>
        <end position="289"/>
    </location>
</feature>
<dbReference type="PANTHER" id="PTHR46913:SF19">
    <property type="entry name" value="RING-TYPE E3 UBIQUITIN TRANSFERASE"/>
    <property type="match status" value="1"/>
</dbReference>
<evidence type="ECO:0000256" key="10">
    <source>
        <dbReference type="ARBA" id="ARBA00022786"/>
    </source>
</evidence>
<keyword evidence="11" id="KW-0862">Zinc</keyword>
<keyword evidence="8" id="KW-0732">Signal</keyword>
<keyword evidence="13 17" id="KW-0472">Membrane</keyword>
<evidence type="ECO:0000256" key="9">
    <source>
        <dbReference type="ARBA" id="ARBA00022771"/>
    </source>
</evidence>
<keyword evidence="9 15" id="KW-0863">Zinc-finger</keyword>
<feature type="region of interest" description="Disordered" evidence="16">
    <location>
        <begin position="107"/>
        <end position="126"/>
    </location>
</feature>
<evidence type="ECO:0000256" key="12">
    <source>
        <dbReference type="ARBA" id="ARBA00022989"/>
    </source>
</evidence>
<dbReference type="PROSITE" id="PS50089">
    <property type="entry name" value="ZF_RING_2"/>
    <property type="match status" value="1"/>
</dbReference>
<evidence type="ECO:0000256" key="4">
    <source>
        <dbReference type="ARBA" id="ARBA00012483"/>
    </source>
</evidence>
<dbReference type="EMBL" id="JAUJYO010000012">
    <property type="protein sequence ID" value="KAK1302154.1"/>
    <property type="molecule type" value="Genomic_DNA"/>
</dbReference>
<evidence type="ECO:0000313" key="20">
    <source>
        <dbReference type="Proteomes" id="UP001180020"/>
    </source>
</evidence>
<feature type="domain" description="RING-type" evidence="18">
    <location>
        <begin position="169"/>
        <end position="211"/>
    </location>
</feature>
<dbReference type="CDD" id="cd16461">
    <property type="entry name" value="RING-H2_EL5-like"/>
    <property type="match status" value="1"/>
</dbReference>
<evidence type="ECO:0000313" key="19">
    <source>
        <dbReference type="EMBL" id="KAK1302154.1"/>
    </source>
</evidence>
<evidence type="ECO:0000256" key="17">
    <source>
        <dbReference type="SAM" id="Phobius"/>
    </source>
</evidence>
<dbReference type="GO" id="GO:0016020">
    <property type="term" value="C:membrane"/>
    <property type="evidence" value="ECO:0007669"/>
    <property type="project" value="UniProtKB-SubCell"/>
</dbReference>
<dbReference type="Gene3D" id="3.30.40.10">
    <property type="entry name" value="Zinc/RING finger domain, C3HC4 (zinc finger)"/>
    <property type="match status" value="1"/>
</dbReference>
<dbReference type="InterPro" id="IPR001841">
    <property type="entry name" value="Znf_RING"/>
</dbReference>
<evidence type="ECO:0000256" key="11">
    <source>
        <dbReference type="ARBA" id="ARBA00022833"/>
    </source>
</evidence>
<keyword evidence="12 17" id="KW-1133">Transmembrane helix</keyword>
<evidence type="ECO:0000259" key="18">
    <source>
        <dbReference type="PROSITE" id="PS50089"/>
    </source>
</evidence>
<dbReference type="FunFam" id="3.30.40.10:FF:000285">
    <property type="entry name" value="RING-H2 finger protein ATL43"/>
    <property type="match status" value="1"/>
</dbReference>
<dbReference type="GO" id="GO:0016567">
    <property type="term" value="P:protein ubiquitination"/>
    <property type="evidence" value="ECO:0007669"/>
    <property type="project" value="InterPro"/>
</dbReference>
<evidence type="ECO:0000256" key="16">
    <source>
        <dbReference type="SAM" id="MobiDB-lite"/>
    </source>
</evidence>
<dbReference type="InterPro" id="IPR013083">
    <property type="entry name" value="Znf_RING/FYVE/PHD"/>
</dbReference>
<dbReference type="GO" id="GO:0061630">
    <property type="term" value="F:ubiquitin protein ligase activity"/>
    <property type="evidence" value="ECO:0007669"/>
    <property type="project" value="UniProtKB-EC"/>
</dbReference>
<feature type="compositionally biased region" description="Basic and acidic residues" evidence="16">
    <location>
        <begin position="264"/>
        <end position="282"/>
    </location>
</feature>
<evidence type="ECO:0000256" key="13">
    <source>
        <dbReference type="ARBA" id="ARBA00023136"/>
    </source>
</evidence>
<dbReference type="Proteomes" id="UP001180020">
    <property type="component" value="Unassembled WGS sequence"/>
</dbReference>
<comment type="caution">
    <text evidence="19">The sequence shown here is derived from an EMBL/GenBank/DDBJ whole genome shotgun (WGS) entry which is preliminary data.</text>
</comment>
<dbReference type="SMART" id="SM00184">
    <property type="entry name" value="RING"/>
    <property type="match status" value="1"/>
</dbReference>
<feature type="region of interest" description="Disordered" evidence="16">
    <location>
        <begin position="307"/>
        <end position="326"/>
    </location>
</feature>
<evidence type="ECO:0000256" key="6">
    <source>
        <dbReference type="ARBA" id="ARBA00022692"/>
    </source>
</evidence>
<evidence type="ECO:0000256" key="14">
    <source>
        <dbReference type="ARBA" id="ARBA00024209"/>
    </source>
</evidence>
<comment type="catalytic activity">
    <reaction evidence="1">
        <text>S-ubiquitinyl-[E2 ubiquitin-conjugating enzyme]-L-cysteine + [acceptor protein]-L-lysine = [E2 ubiquitin-conjugating enzyme]-L-cysteine + N(6)-ubiquitinyl-[acceptor protein]-L-lysine.</text>
        <dbReference type="EC" id="2.3.2.27"/>
    </reaction>
</comment>
<feature type="transmembrane region" description="Helical" evidence="17">
    <location>
        <begin position="74"/>
        <end position="96"/>
    </location>
</feature>
<keyword evidence="10" id="KW-0833">Ubl conjugation pathway</keyword>
<reference evidence="19" key="2">
    <citation type="submission" date="2023-06" db="EMBL/GenBank/DDBJ databases">
        <authorList>
            <person name="Ma L."/>
            <person name="Liu K.-W."/>
            <person name="Li Z."/>
            <person name="Hsiao Y.-Y."/>
            <person name="Qi Y."/>
            <person name="Fu T."/>
            <person name="Tang G."/>
            <person name="Zhang D."/>
            <person name="Sun W.-H."/>
            <person name="Liu D.-K."/>
            <person name="Li Y."/>
            <person name="Chen G.-Z."/>
            <person name="Liu X.-D."/>
            <person name="Liao X.-Y."/>
            <person name="Jiang Y.-T."/>
            <person name="Yu X."/>
            <person name="Hao Y."/>
            <person name="Huang J."/>
            <person name="Zhao X.-W."/>
            <person name="Ke S."/>
            <person name="Chen Y.-Y."/>
            <person name="Wu W.-L."/>
            <person name="Hsu J.-L."/>
            <person name="Lin Y.-F."/>
            <person name="Huang M.-D."/>
            <person name="Li C.-Y."/>
            <person name="Huang L."/>
            <person name="Wang Z.-W."/>
            <person name="Zhao X."/>
            <person name="Zhong W.-Y."/>
            <person name="Peng D.-H."/>
            <person name="Ahmad S."/>
            <person name="Lan S."/>
            <person name="Zhang J.-S."/>
            <person name="Tsai W.-C."/>
            <person name="Van De Peer Y."/>
            <person name="Liu Z.-J."/>
        </authorList>
    </citation>
    <scope>NUCLEOTIDE SEQUENCE</scope>
    <source>
        <strain evidence="19">CP</strain>
        <tissue evidence="19">Leaves</tissue>
    </source>
</reference>
<evidence type="ECO:0000256" key="15">
    <source>
        <dbReference type="PROSITE-ProRule" id="PRU00175"/>
    </source>
</evidence>
<evidence type="ECO:0000256" key="2">
    <source>
        <dbReference type="ARBA" id="ARBA00004167"/>
    </source>
</evidence>